<reference evidence="1 2" key="1">
    <citation type="submission" date="2015-04" db="EMBL/GenBank/DDBJ databases">
        <authorList>
            <person name="Syromyatnikov M.Y."/>
            <person name="Popov V.N."/>
        </authorList>
    </citation>
    <scope>NUCLEOTIDE SEQUENCE [LARGE SCALE GENOMIC DNA]</scope>
</reference>
<accession>A0A1J1HUB6</accession>
<name>A0A1J1HUB6_9DIPT</name>
<protein>
    <submittedName>
        <fullName evidence="1">CLUMA_CG005251, isoform A</fullName>
    </submittedName>
</protein>
<gene>
    <name evidence="1" type="ORF">CLUMA_CG005251</name>
</gene>
<evidence type="ECO:0000313" key="1">
    <source>
        <dbReference type="EMBL" id="CRK91597.1"/>
    </source>
</evidence>
<dbReference type="AlphaFoldDB" id="A0A1J1HUB6"/>
<sequence>MINSRALTKQIKRAQQNKYRLVNHNDHIEFITIGKKRKGKTIKEICNINNNNDALHHSQHNIR</sequence>
<evidence type="ECO:0000313" key="2">
    <source>
        <dbReference type="Proteomes" id="UP000183832"/>
    </source>
</evidence>
<dbReference type="EMBL" id="CVRI01000021">
    <property type="protein sequence ID" value="CRK91597.1"/>
    <property type="molecule type" value="Genomic_DNA"/>
</dbReference>
<keyword evidence="2" id="KW-1185">Reference proteome</keyword>
<organism evidence="1 2">
    <name type="scientific">Clunio marinus</name>
    <dbReference type="NCBI Taxonomy" id="568069"/>
    <lineage>
        <taxon>Eukaryota</taxon>
        <taxon>Metazoa</taxon>
        <taxon>Ecdysozoa</taxon>
        <taxon>Arthropoda</taxon>
        <taxon>Hexapoda</taxon>
        <taxon>Insecta</taxon>
        <taxon>Pterygota</taxon>
        <taxon>Neoptera</taxon>
        <taxon>Endopterygota</taxon>
        <taxon>Diptera</taxon>
        <taxon>Nematocera</taxon>
        <taxon>Chironomoidea</taxon>
        <taxon>Chironomidae</taxon>
        <taxon>Clunio</taxon>
    </lineage>
</organism>
<dbReference type="Proteomes" id="UP000183832">
    <property type="component" value="Unassembled WGS sequence"/>
</dbReference>
<proteinExistence type="predicted"/>